<proteinExistence type="inferred from homology"/>
<dbReference type="GO" id="GO:0019432">
    <property type="term" value="P:triglyceride biosynthetic process"/>
    <property type="evidence" value="ECO:0007669"/>
    <property type="project" value="TreeGrafter"/>
</dbReference>
<feature type="transmembrane region" description="Helical" evidence="8">
    <location>
        <begin position="6"/>
        <end position="35"/>
    </location>
</feature>
<sequence>MFYYGITHILILYLTYSLFGFIYGTIFLITAINLIDHLLLKKGYLRLNYGDLCMSLELPNVNHNVGGYMVMDKISFEEFRDHIFERGVKHVLKLRSKLVHKFGFALWEDQGEEAGRQQIFKCEQKVRSPKDLTKLAEKIVNGAMDFEKPLWELHLVEDYSETESAMMLKFHHACADGGGIVGFFSAMNDKDKRLEVSKKFPSPPLLINAICTIIGPLYSVYLLTKKLNLSTDPKAAQISDLTKKDSNYCNFYEAEKSFDFPQIKKCFKRFKEKTSFNDYIMGVLGVNLDKWYKEHGIEGAERIKTINSINMRGLPESMKDVNLFNESIGSHFELPIIPDLDQAIKIARRNFKTDLDFFSLFCIKRFSDIFPYLPEVILRLFMATFYHGAGMIFSNVPFSSKPWYIANKTCNKIGVFGTPHQNVKFFFVVSTYREKLYLSAIANEGLKMNPQRLLDLVQEYLEKEIKEFVKD</sequence>
<comment type="caution">
    <text evidence="11">The sequence shown here is derived from an EMBL/GenBank/DDBJ whole genome shotgun (WGS) entry which is preliminary data.</text>
</comment>
<evidence type="ECO:0000256" key="2">
    <source>
        <dbReference type="ARBA" id="ARBA00005189"/>
    </source>
</evidence>
<evidence type="ECO:0000256" key="3">
    <source>
        <dbReference type="ARBA" id="ARBA00022679"/>
    </source>
</evidence>
<evidence type="ECO:0000259" key="10">
    <source>
        <dbReference type="Pfam" id="PF06974"/>
    </source>
</evidence>
<dbReference type="AlphaFoldDB" id="A0AAD1UNC4"/>
<evidence type="ECO:0000259" key="9">
    <source>
        <dbReference type="Pfam" id="PF03007"/>
    </source>
</evidence>
<dbReference type="InterPro" id="IPR045034">
    <property type="entry name" value="O-acyltransferase_WSD1-like"/>
</dbReference>
<comment type="pathway">
    <text evidence="2">Lipid metabolism.</text>
</comment>
<comment type="catalytic activity">
    <reaction evidence="6">
        <text>a long chain fatty alcohol + a fatty acyl-CoA = a long-chain alcohol wax ester + CoA</text>
        <dbReference type="Rhea" id="RHEA:38443"/>
        <dbReference type="ChEBI" id="CHEBI:17135"/>
        <dbReference type="ChEBI" id="CHEBI:57287"/>
        <dbReference type="ChEBI" id="CHEBI:77636"/>
        <dbReference type="ChEBI" id="CHEBI:235323"/>
        <dbReference type="EC" id="2.3.1.75"/>
    </reaction>
</comment>
<accession>A0AAD1UNC4</accession>
<name>A0AAD1UNC4_EUPCR</name>
<evidence type="ECO:0000256" key="4">
    <source>
        <dbReference type="ARBA" id="ARBA00023315"/>
    </source>
</evidence>
<dbReference type="GO" id="GO:0005886">
    <property type="term" value="C:plasma membrane"/>
    <property type="evidence" value="ECO:0007669"/>
    <property type="project" value="TreeGrafter"/>
</dbReference>
<evidence type="ECO:0000256" key="8">
    <source>
        <dbReference type="SAM" id="Phobius"/>
    </source>
</evidence>
<evidence type="ECO:0000256" key="6">
    <source>
        <dbReference type="ARBA" id="ARBA00047604"/>
    </source>
</evidence>
<comment type="similarity">
    <text evidence="5">In the N-terminal section; belongs to the long-chain O-acyltransferase family.</text>
</comment>
<keyword evidence="4" id="KW-0012">Acyltransferase</keyword>
<dbReference type="Proteomes" id="UP001295684">
    <property type="component" value="Unassembled WGS sequence"/>
</dbReference>
<dbReference type="InterPro" id="IPR009721">
    <property type="entry name" value="O-acyltransferase_WSD1_C"/>
</dbReference>
<keyword evidence="8" id="KW-0812">Transmembrane</keyword>
<keyword evidence="3" id="KW-0808">Transferase</keyword>
<evidence type="ECO:0000256" key="7">
    <source>
        <dbReference type="ARBA" id="ARBA00048109"/>
    </source>
</evidence>
<evidence type="ECO:0000313" key="12">
    <source>
        <dbReference type="Proteomes" id="UP001295684"/>
    </source>
</evidence>
<keyword evidence="12" id="KW-1185">Reference proteome</keyword>
<evidence type="ECO:0008006" key="13">
    <source>
        <dbReference type="Google" id="ProtNLM"/>
    </source>
</evidence>
<reference evidence="11" key="1">
    <citation type="submission" date="2023-07" db="EMBL/GenBank/DDBJ databases">
        <authorList>
            <consortium name="AG Swart"/>
            <person name="Singh M."/>
            <person name="Singh A."/>
            <person name="Seah K."/>
            <person name="Emmerich C."/>
        </authorList>
    </citation>
    <scope>NUCLEOTIDE SEQUENCE</scope>
    <source>
        <strain evidence="11">DP1</strain>
    </source>
</reference>
<comment type="catalytic activity">
    <reaction evidence="7">
        <text>an acyl-CoA + a 1,2-diacyl-sn-glycerol = a triacyl-sn-glycerol + CoA</text>
        <dbReference type="Rhea" id="RHEA:10868"/>
        <dbReference type="ChEBI" id="CHEBI:17815"/>
        <dbReference type="ChEBI" id="CHEBI:57287"/>
        <dbReference type="ChEBI" id="CHEBI:58342"/>
        <dbReference type="ChEBI" id="CHEBI:64615"/>
        <dbReference type="EC" id="2.3.1.20"/>
    </reaction>
</comment>
<keyword evidence="8" id="KW-0472">Membrane</keyword>
<dbReference type="Pfam" id="PF03007">
    <property type="entry name" value="WS_DGAT_cat"/>
    <property type="match status" value="1"/>
</dbReference>
<dbReference type="InterPro" id="IPR004255">
    <property type="entry name" value="O-acyltransferase_WSD1_N"/>
</dbReference>
<evidence type="ECO:0000256" key="5">
    <source>
        <dbReference type="ARBA" id="ARBA00024360"/>
    </source>
</evidence>
<protein>
    <recommendedName>
        <fullName evidence="13">Diacylglycerol O-acyltransferase</fullName>
    </recommendedName>
</protein>
<comment type="pathway">
    <text evidence="1">Glycerolipid metabolism; triacylglycerol biosynthesis.</text>
</comment>
<dbReference type="PANTHER" id="PTHR31650">
    <property type="entry name" value="O-ACYLTRANSFERASE (WSD1-LIKE) FAMILY PROTEIN"/>
    <property type="match status" value="1"/>
</dbReference>
<evidence type="ECO:0000313" key="11">
    <source>
        <dbReference type="EMBL" id="CAI2368130.1"/>
    </source>
</evidence>
<evidence type="ECO:0000256" key="1">
    <source>
        <dbReference type="ARBA" id="ARBA00004771"/>
    </source>
</evidence>
<dbReference type="GO" id="GO:0047196">
    <property type="term" value="F:long-chain-alcohol O-fatty-acyltransferase activity"/>
    <property type="evidence" value="ECO:0007669"/>
    <property type="project" value="UniProtKB-EC"/>
</dbReference>
<dbReference type="PANTHER" id="PTHR31650:SF1">
    <property type="entry name" value="WAX ESTER SYNTHASE_DIACYLGLYCEROL ACYLTRANSFERASE 4-RELATED"/>
    <property type="match status" value="1"/>
</dbReference>
<organism evidence="11 12">
    <name type="scientific">Euplotes crassus</name>
    <dbReference type="NCBI Taxonomy" id="5936"/>
    <lineage>
        <taxon>Eukaryota</taxon>
        <taxon>Sar</taxon>
        <taxon>Alveolata</taxon>
        <taxon>Ciliophora</taxon>
        <taxon>Intramacronucleata</taxon>
        <taxon>Spirotrichea</taxon>
        <taxon>Hypotrichia</taxon>
        <taxon>Euplotida</taxon>
        <taxon>Euplotidae</taxon>
        <taxon>Moneuplotes</taxon>
    </lineage>
</organism>
<feature type="domain" description="O-acyltransferase WSD1-like N-terminal" evidence="9">
    <location>
        <begin position="130"/>
        <end position="202"/>
    </location>
</feature>
<dbReference type="Pfam" id="PF06974">
    <property type="entry name" value="WS_DGAT_C"/>
    <property type="match status" value="1"/>
</dbReference>
<gene>
    <name evidence="11" type="ORF">ECRASSUSDP1_LOCUS9419</name>
</gene>
<dbReference type="GO" id="GO:0004144">
    <property type="term" value="F:diacylglycerol O-acyltransferase activity"/>
    <property type="evidence" value="ECO:0007669"/>
    <property type="project" value="UniProtKB-EC"/>
</dbReference>
<feature type="domain" description="O-acyltransferase WSD1 C-terminal" evidence="10">
    <location>
        <begin position="344"/>
        <end position="462"/>
    </location>
</feature>
<keyword evidence="8" id="KW-1133">Transmembrane helix</keyword>
<dbReference type="EMBL" id="CAMPGE010009259">
    <property type="protein sequence ID" value="CAI2368130.1"/>
    <property type="molecule type" value="Genomic_DNA"/>
</dbReference>